<dbReference type="SUPFAM" id="SSF47413">
    <property type="entry name" value="lambda repressor-like DNA-binding domains"/>
    <property type="match status" value="1"/>
</dbReference>
<organism evidence="2 3">
    <name type="scientific">Flavonifractor plautii 1_3_50AFAA</name>
    <dbReference type="NCBI Taxonomy" id="742738"/>
    <lineage>
        <taxon>Bacteria</taxon>
        <taxon>Bacillati</taxon>
        <taxon>Bacillota</taxon>
        <taxon>Clostridia</taxon>
        <taxon>Eubacteriales</taxon>
        <taxon>Oscillospiraceae</taxon>
        <taxon>Flavonifractor</taxon>
    </lineage>
</organism>
<dbReference type="InterPro" id="IPR001387">
    <property type="entry name" value="Cro/C1-type_HTH"/>
</dbReference>
<dbReference type="InterPro" id="IPR010982">
    <property type="entry name" value="Lambda_DNA-bd_dom_sf"/>
</dbReference>
<dbReference type="AlphaFoldDB" id="A0A096BAN9"/>
<dbReference type="PROSITE" id="PS50943">
    <property type="entry name" value="HTH_CROC1"/>
    <property type="match status" value="1"/>
</dbReference>
<protein>
    <recommendedName>
        <fullName evidence="1">HTH cro/C1-type domain-containing protein</fullName>
    </recommendedName>
</protein>
<dbReference type="RefSeq" id="WP_044939968.1">
    <property type="nucleotide sequence ID" value="NZ_KN174162.1"/>
</dbReference>
<evidence type="ECO:0000313" key="3">
    <source>
        <dbReference type="Proteomes" id="UP000029585"/>
    </source>
</evidence>
<dbReference type="CDD" id="cd00093">
    <property type="entry name" value="HTH_XRE"/>
    <property type="match status" value="1"/>
</dbReference>
<feature type="domain" description="HTH cro/C1-type" evidence="1">
    <location>
        <begin position="10"/>
        <end position="60"/>
    </location>
</feature>
<sequence>MSYATNLCDLMQSRGISSYKLAKEVGVHVSTVTNWKDGSNPKIEHVKKVADYFGVTVDELLSEKDTTSEAR</sequence>
<name>A0A096BAN9_FLAPL</name>
<gene>
    <name evidence="2" type="ORF">HMPREF9460_01347</name>
</gene>
<comment type="caution">
    <text evidence="2">The sequence shown here is derived from an EMBL/GenBank/DDBJ whole genome shotgun (WGS) entry which is preliminary data.</text>
</comment>
<dbReference type="EMBL" id="ADLO01000047">
    <property type="protein sequence ID" value="KGF56145.1"/>
    <property type="molecule type" value="Genomic_DNA"/>
</dbReference>
<dbReference type="Pfam" id="PF01381">
    <property type="entry name" value="HTH_3"/>
    <property type="match status" value="1"/>
</dbReference>
<dbReference type="SMART" id="SM00530">
    <property type="entry name" value="HTH_XRE"/>
    <property type="match status" value="1"/>
</dbReference>
<keyword evidence="3" id="KW-1185">Reference proteome</keyword>
<dbReference type="Proteomes" id="UP000029585">
    <property type="component" value="Unassembled WGS sequence"/>
</dbReference>
<accession>A0A096BAN9</accession>
<reference evidence="2 3" key="1">
    <citation type="submission" date="2011-08" db="EMBL/GenBank/DDBJ databases">
        <title>The Genome Sequence of Clostridium orbiscindens 1_3_50AFAA.</title>
        <authorList>
            <consortium name="The Broad Institute Genome Sequencing Platform"/>
            <person name="Earl A."/>
            <person name="Ward D."/>
            <person name="Feldgarden M."/>
            <person name="Gevers D."/>
            <person name="Daigneault M."/>
            <person name="Strauss J."/>
            <person name="Allen-Vercoe E."/>
            <person name="Young S.K."/>
            <person name="Zeng Q."/>
            <person name="Gargeya S."/>
            <person name="Fitzgerald M."/>
            <person name="Haas B."/>
            <person name="Abouelleil A."/>
            <person name="Alvarado L."/>
            <person name="Arachchi H.M."/>
            <person name="Berlin A."/>
            <person name="Brown A."/>
            <person name="Chapman S.B."/>
            <person name="Chen Z."/>
            <person name="Dunbar C."/>
            <person name="Freedman E."/>
            <person name="Gearin G."/>
            <person name="Gellesch M."/>
            <person name="Goldberg J."/>
            <person name="Griggs A."/>
            <person name="Gujja S."/>
            <person name="Heiman D."/>
            <person name="Howarth C."/>
            <person name="Larson L."/>
            <person name="Lui A."/>
            <person name="MacDonald P.J.P."/>
            <person name="Montmayeur A."/>
            <person name="Murphy C."/>
            <person name="Neiman D."/>
            <person name="Pearson M."/>
            <person name="Priest M."/>
            <person name="Roberts A."/>
            <person name="Saif S."/>
            <person name="Shea T."/>
            <person name="Shenoy N."/>
            <person name="Sisk P."/>
            <person name="Stolte C."/>
            <person name="Sykes S."/>
            <person name="Wortman J."/>
            <person name="Nusbaum C."/>
            <person name="Birren B."/>
        </authorList>
    </citation>
    <scope>NUCLEOTIDE SEQUENCE [LARGE SCALE GENOMIC DNA]</scope>
    <source>
        <strain evidence="2 3">1_3_50AFAA</strain>
    </source>
</reference>
<dbReference type="HOGENOM" id="CLU_066192_62_7_9"/>
<evidence type="ECO:0000259" key="1">
    <source>
        <dbReference type="PROSITE" id="PS50943"/>
    </source>
</evidence>
<proteinExistence type="predicted"/>
<dbReference type="GO" id="GO:0003677">
    <property type="term" value="F:DNA binding"/>
    <property type="evidence" value="ECO:0007669"/>
    <property type="project" value="InterPro"/>
</dbReference>
<evidence type="ECO:0000313" key="2">
    <source>
        <dbReference type="EMBL" id="KGF56145.1"/>
    </source>
</evidence>
<dbReference type="Gene3D" id="1.10.260.40">
    <property type="entry name" value="lambda repressor-like DNA-binding domains"/>
    <property type="match status" value="1"/>
</dbReference>